<dbReference type="SUPFAM" id="SSF55729">
    <property type="entry name" value="Acyl-CoA N-acyltransferases (Nat)"/>
    <property type="match status" value="1"/>
</dbReference>
<dbReference type="CDD" id="cd04301">
    <property type="entry name" value="NAT_SF"/>
    <property type="match status" value="1"/>
</dbReference>
<sequence>MFKEVKTAQEYQDVLLIRETVFIEEQGVSREEELDEYEHTAHYIIGYDEEGQPIATARYRGIDDTAKIERVAVMKAYRGKGMGKKVIVAIEQMAIKHGYRHFKLGAQTHAIPFYESLGYQAYGQVFMDAGIPHRHMEKYITDTEQL</sequence>
<feature type="domain" description="N-acetyltransferase" evidence="3">
    <location>
        <begin position="1"/>
        <end position="141"/>
    </location>
</feature>
<keyword evidence="5" id="KW-1185">Reference proteome</keyword>
<dbReference type="PANTHER" id="PTHR13355">
    <property type="entry name" value="GLUCOSAMINE 6-PHOSPHATE N-ACETYLTRANSFERASE"/>
    <property type="match status" value="1"/>
</dbReference>
<dbReference type="Pfam" id="PF13673">
    <property type="entry name" value="Acetyltransf_10"/>
    <property type="match status" value="1"/>
</dbReference>
<dbReference type="Proteomes" id="UP001205609">
    <property type="component" value="Unassembled WGS sequence"/>
</dbReference>
<dbReference type="EMBL" id="JANUXY010000006">
    <property type="protein sequence ID" value="MCS4486671.1"/>
    <property type="molecule type" value="Genomic_DNA"/>
</dbReference>
<evidence type="ECO:0000313" key="5">
    <source>
        <dbReference type="Proteomes" id="UP001205609"/>
    </source>
</evidence>
<dbReference type="RefSeq" id="WP_259200312.1">
    <property type="nucleotide sequence ID" value="NZ_JANUXY010000006.1"/>
</dbReference>
<evidence type="ECO:0000313" key="4">
    <source>
        <dbReference type="EMBL" id="MCS4486671.1"/>
    </source>
</evidence>
<evidence type="ECO:0000256" key="2">
    <source>
        <dbReference type="ARBA" id="ARBA00029740"/>
    </source>
</evidence>
<evidence type="ECO:0000256" key="1">
    <source>
        <dbReference type="ARBA" id="ARBA00009623"/>
    </source>
</evidence>
<proteinExistence type="inferred from homology"/>
<comment type="similarity">
    <text evidence="1">Belongs to the UPF0039 (ElaA) family.</text>
</comment>
<comment type="caution">
    <text evidence="4">The sequence shown here is derived from an EMBL/GenBank/DDBJ whole genome shotgun (WGS) entry which is preliminary data.</text>
</comment>
<dbReference type="PANTHER" id="PTHR13355:SF11">
    <property type="entry name" value="GLUCOSAMINE 6-PHOSPHATE N-ACETYLTRANSFERASE"/>
    <property type="match status" value="1"/>
</dbReference>
<protein>
    <recommendedName>
        <fullName evidence="2">GCN5-related N-acetyltransferase</fullName>
    </recommendedName>
</protein>
<gene>
    <name evidence="4" type="ORF">NXS11_07150</name>
</gene>
<accession>A0ABT2F3Q9</accession>
<dbReference type="InterPro" id="IPR000182">
    <property type="entry name" value="GNAT_dom"/>
</dbReference>
<dbReference type="PROSITE" id="PS51186">
    <property type="entry name" value="GNAT"/>
    <property type="match status" value="1"/>
</dbReference>
<reference evidence="4 5" key="1">
    <citation type="journal article" date="2023" name="Int. J. Syst. Evol. Microbiol.">
        <title>Streptococcus sciuri sp. nov., Staphylococcus marylandisciuri sp. nov. and Staphylococcus americanisciuri sp. nov., isolated from faeces of eastern grey squirrel (Sciurus carolinensis).</title>
        <authorList>
            <person name="Volokhov D.V."/>
            <person name="Zagorodnyaya T.A."/>
            <person name="Furtak V.A."/>
            <person name="Nattanmai G."/>
            <person name="Randall L."/>
            <person name="Jose S."/>
            <person name="Gao Y."/>
            <person name="Eisenberg T."/>
            <person name="Delmonte P."/>
            <person name="Blom J."/>
            <person name="Mitchell K.K."/>
        </authorList>
    </citation>
    <scope>NUCLEOTIDE SEQUENCE [LARGE SCALE GENOMIC DNA]</scope>
    <source>
        <strain evidence="4 5">GRT3</strain>
    </source>
</reference>
<dbReference type="Gene3D" id="3.40.630.30">
    <property type="match status" value="1"/>
</dbReference>
<name>A0ABT2F3Q9_9STAP</name>
<dbReference type="InterPro" id="IPR016181">
    <property type="entry name" value="Acyl_CoA_acyltransferase"/>
</dbReference>
<organism evidence="4 5">
    <name type="scientific">Staphylococcus americanisciuri</name>
    <dbReference type="NCBI Taxonomy" id="2973940"/>
    <lineage>
        <taxon>Bacteria</taxon>
        <taxon>Bacillati</taxon>
        <taxon>Bacillota</taxon>
        <taxon>Bacilli</taxon>
        <taxon>Bacillales</taxon>
        <taxon>Staphylococcaceae</taxon>
        <taxon>Staphylococcus</taxon>
    </lineage>
</organism>
<dbReference type="InterPro" id="IPR039143">
    <property type="entry name" value="GNPNAT1-like"/>
</dbReference>
<evidence type="ECO:0000259" key="3">
    <source>
        <dbReference type="PROSITE" id="PS51186"/>
    </source>
</evidence>